<comment type="caution">
    <text evidence="1">The sequence shown here is derived from an EMBL/GenBank/DDBJ whole genome shotgun (WGS) entry which is preliminary data.</text>
</comment>
<protein>
    <submittedName>
        <fullName evidence="1">Uncharacterized protein</fullName>
    </submittedName>
</protein>
<reference evidence="1 2" key="1">
    <citation type="submission" date="2017-02" db="EMBL/GenBank/DDBJ databases">
        <title>Genome sequence of the nitrite-oxidizing bacterium Nitrobacter vulgaris strain Ab1.</title>
        <authorList>
            <person name="Mellbye B.L."/>
            <person name="Davis E.W."/>
            <person name="Spieck E."/>
            <person name="Chang J.H."/>
            <person name="Bottomley P.J."/>
            <person name="Sayavedra-Soto L.A."/>
        </authorList>
    </citation>
    <scope>NUCLEOTIDE SEQUENCE [LARGE SCALE GENOMIC DNA]</scope>
    <source>
        <strain evidence="1 2">Ab1</strain>
    </source>
</reference>
<sequence>MTGIQRGTLRQADVFCTKCGAAFGRLELVSLPNQGWDFRCPICSELLESFSDAEVFVAYRLTVSPQKKKPGAAIAPGKLGAAGIKELEALASKQ</sequence>
<accession>A0A1V4HZS2</accession>
<dbReference type="AlphaFoldDB" id="A0A1V4HZS2"/>
<name>A0A1V4HZS2_NITVU</name>
<proteinExistence type="predicted"/>
<keyword evidence="2" id="KW-1185">Reference proteome</keyword>
<evidence type="ECO:0000313" key="2">
    <source>
        <dbReference type="Proteomes" id="UP000189940"/>
    </source>
</evidence>
<evidence type="ECO:0000313" key="1">
    <source>
        <dbReference type="EMBL" id="OPH83457.1"/>
    </source>
</evidence>
<dbReference type="Proteomes" id="UP000189940">
    <property type="component" value="Unassembled WGS sequence"/>
</dbReference>
<organism evidence="1 2">
    <name type="scientific">Nitrobacter vulgaris</name>
    <dbReference type="NCBI Taxonomy" id="29421"/>
    <lineage>
        <taxon>Bacteria</taxon>
        <taxon>Pseudomonadati</taxon>
        <taxon>Pseudomonadota</taxon>
        <taxon>Alphaproteobacteria</taxon>
        <taxon>Hyphomicrobiales</taxon>
        <taxon>Nitrobacteraceae</taxon>
        <taxon>Nitrobacter</taxon>
    </lineage>
</organism>
<gene>
    <name evidence="1" type="ORF">B2M20_07320</name>
</gene>
<dbReference type="EMBL" id="MWPQ01000031">
    <property type="protein sequence ID" value="OPH83457.1"/>
    <property type="molecule type" value="Genomic_DNA"/>
</dbReference>